<sequence length="1000" mass="107363">MSVRNTNRLQRNTLSVALLSALLLTANAAMAQETTETKPADAQPTGAASEKKDEATELGAITVTGSRIARDTFNSVSPVQVITREESTLAGFASTASLLQGTAVTGGTAQINNAFGGFVVDGGPGVNTLSLRGLGASRTLILLNGRRVAPAGSRGSVGSADLNVLPNAMIDHVEVLKDGASSIYGSDAVAGVVNIVTRDKVNDLTVEAQYNVTEDGGGDETRYSLVWGQTGDRYDISASFEAYDRNELTLGDRDWTRCNTDYRRNLAIGDFWGSGDTIDPITGKPKCYPITGTGSNGVTINTIGTNNITGVAAKGATGTVFNRWRPNSAVTTGLVGFEGVGGGLTTNTNIRDTFDPKMLNRSLISPVKVRTAFLQGGYDLDALGGAEVYFELLGNERKSSQTGYRQLSLDYWKGSPLIPANLQASTFQNAPTAITNGPVGVRAFIGFGNDKSEQEVDYWKGTAGIKGDFIWTDWNYDFALSHADSDANYTFESWLTDRVKQSLDVVAGPGGTFVCRNPANGCVAAPALTSAVIGGVLPQAWKDWTFVPVTGSTKYKETTATFNIDGPLFAMPYGEAQGAFGVEYRKAKIDDTPPIDSQNGNLYNLTSAAITRGSDSVWEAYGEVEFPLLSGMSWAEELTMNVSARLTDYDSYGSDTTYKIGGLWTPFNWISLRGAYGTSYRAPALFEQFLGATSGFLSNQNDPCNNYGADPGSIRAANCASEGLPPNFVATQSVQVLTAGGAEAGLKAETSKNMTVGVILQPELSESIGDISFAVDYFDIEVDNGVSRAGATNILQLCYDDPDFRAGGGFCRLVDPRTPGSNALTVHDSYVNLATDKVRGYDFTLRYVRDIGPGTLRATTEITHYLEQASKLFSDDPLDDVNGTINNPEYSGTLDVAYGMKNWKIRYGVEWVGAMQSYDFFGLNGETDPRKLYVKDYFTHNISGQYNFDTWEVTAGIQNFTNATPPSISSGVYNRVGNAPLYSGYDYVGRTFFVNVSKTF</sequence>
<keyword evidence="15" id="KW-1185">Reference proteome</keyword>
<keyword evidence="4 8" id="KW-0812">Transmembrane</keyword>
<feature type="domain" description="TonB-dependent receptor-like beta-barrel" evidence="12">
    <location>
        <begin position="428"/>
        <end position="959"/>
    </location>
</feature>
<name>A0ABU1VNS0_9GAMM</name>
<dbReference type="InterPro" id="IPR039426">
    <property type="entry name" value="TonB-dep_rcpt-like"/>
</dbReference>
<evidence type="ECO:0000256" key="7">
    <source>
        <dbReference type="ARBA" id="ARBA00023237"/>
    </source>
</evidence>
<gene>
    <name evidence="14" type="ORF">J2X04_001454</name>
</gene>
<proteinExistence type="inferred from homology"/>
<keyword evidence="11" id="KW-0732">Signal</keyword>
<dbReference type="RefSeq" id="WP_310053278.1">
    <property type="nucleotide sequence ID" value="NZ_JAVDVW010000001.1"/>
</dbReference>
<keyword evidence="7 8" id="KW-0998">Cell outer membrane</keyword>
<evidence type="ECO:0000256" key="6">
    <source>
        <dbReference type="ARBA" id="ARBA00023136"/>
    </source>
</evidence>
<feature type="signal peptide" evidence="11">
    <location>
        <begin position="1"/>
        <end position="31"/>
    </location>
</feature>
<evidence type="ECO:0000313" key="14">
    <source>
        <dbReference type="EMBL" id="MDR7099107.1"/>
    </source>
</evidence>
<dbReference type="PANTHER" id="PTHR47234:SF1">
    <property type="entry name" value="TONB-DEPENDENT RECEPTOR"/>
    <property type="match status" value="1"/>
</dbReference>
<dbReference type="EMBL" id="JAVDVW010000001">
    <property type="protein sequence ID" value="MDR7099107.1"/>
    <property type="molecule type" value="Genomic_DNA"/>
</dbReference>
<feature type="chain" id="PRO_5045567088" evidence="11">
    <location>
        <begin position="32"/>
        <end position="1000"/>
    </location>
</feature>
<dbReference type="SUPFAM" id="SSF56935">
    <property type="entry name" value="Porins"/>
    <property type="match status" value="1"/>
</dbReference>
<keyword evidence="2 8" id="KW-0813">Transport</keyword>
<dbReference type="InterPro" id="IPR036942">
    <property type="entry name" value="Beta-barrel_TonB_sf"/>
</dbReference>
<dbReference type="PANTHER" id="PTHR47234">
    <property type="match status" value="1"/>
</dbReference>
<dbReference type="PROSITE" id="PS52016">
    <property type="entry name" value="TONB_DEPENDENT_REC_3"/>
    <property type="match status" value="1"/>
</dbReference>
<evidence type="ECO:0000259" key="13">
    <source>
        <dbReference type="Pfam" id="PF07715"/>
    </source>
</evidence>
<dbReference type="Pfam" id="PF07715">
    <property type="entry name" value="Plug"/>
    <property type="match status" value="1"/>
</dbReference>
<keyword evidence="14" id="KW-0675">Receptor</keyword>
<evidence type="ECO:0000256" key="10">
    <source>
        <dbReference type="SAM" id="MobiDB-lite"/>
    </source>
</evidence>
<evidence type="ECO:0000256" key="9">
    <source>
        <dbReference type="RuleBase" id="RU003357"/>
    </source>
</evidence>
<evidence type="ECO:0000259" key="12">
    <source>
        <dbReference type="Pfam" id="PF00593"/>
    </source>
</evidence>
<keyword evidence="5 9" id="KW-0798">TonB box</keyword>
<comment type="subcellular location">
    <subcellularLocation>
        <location evidence="1 8">Cell outer membrane</location>
        <topology evidence="1 8">Multi-pass membrane protein</topology>
    </subcellularLocation>
</comment>
<reference evidence="14 15" key="1">
    <citation type="submission" date="2023-07" db="EMBL/GenBank/DDBJ databases">
        <title>Sorghum-associated microbial communities from plants grown in Nebraska, USA.</title>
        <authorList>
            <person name="Schachtman D."/>
        </authorList>
    </citation>
    <scope>NUCLEOTIDE SEQUENCE [LARGE SCALE GENOMIC DNA]</scope>
    <source>
        <strain evidence="14 15">BE187</strain>
    </source>
</reference>
<organism evidence="14 15">
    <name type="scientific">Agrilutibacter niabensis</name>
    <dbReference type="NCBI Taxonomy" id="380628"/>
    <lineage>
        <taxon>Bacteria</taxon>
        <taxon>Pseudomonadati</taxon>
        <taxon>Pseudomonadota</taxon>
        <taxon>Gammaproteobacteria</taxon>
        <taxon>Lysobacterales</taxon>
        <taxon>Lysobacteraceae</taxon>
        <taxon>Agrilutibacter</taxon>
    </lineage>
</organism>
<evidence type="ECO:0000256" key="8">
    <source>
        <dbReference type="PROSITE-ProRule" id="PRU01360"/>
    </source>
</evidence>
<evidence type="ECO:0000256" key="2">
    <source>
        <dbReference type="ARBA" id="ARBA00022448"/>
    </source>
</evidence>
<keyword evidence="6 8" id="KW-0472">Membrane</keyword>
<protein>
    <submittedName>
        <fullName evidence="14">Outer membrane receptor protein involved in Fe transport</fullName>
    </submittedName>
</protein>
<evidence type="ECO:0000256" key="3">
    <source>
        <dbReference type="ARBA" id="ARBA00022452"/>
    </source>
</evidence>
<comment type="caution">
    <text evidence="14">The sequence shown here is derived from an EMBL/GenBank/DDBJ whole genome shotgun (WGS) entry which is preliminary data.</text>
</comment>
<feature type="domain" description="TonB-dependent receptor plug" evidence="13">
    <location>
        <begin position="74"/>
        <end position="192"/>
    </location>
</feature>
<evidence type="ECO:0000256" key="1">
    <source>
        <dbReference type="ARBA" id="ARBA00004571"/>
    </source>
</evidence>
<dbReference type="Gene3D" id="2.170.130.10">
    <property type="entry name" value="TonB-dependent receptor, plug domain"/>
    <property type="match status" value="1"/>
</dbReference>
<evidence type="ECO:0000313" key="15">
    <source>
        <dbReference type="Proteomes" id="UP001267878"/>
    </source>
</evidence>
<dbReference type="Gene3D" id="2.40.170.20">
    <property type="entry name" value="TonB-dependent receptor, beta-barrel domain"/>
    <property type="match status" value="1"/>
</dbReference>
<comment type="similarity">
    <text evidence="8 9">Belongs to the TonB-dependent receptor family.</text>
</comment>
<evidence type="ECO:0000256" key="5">
    <source>
        <dbReference type="ARBA" id="ARBA00023077"/>
    </source>
</evidence>
<dbReference type="Proteomes" id="UP001267878">
    <property type="component" value="Unassembled WGS sequence"/>
</dbReference>
<evidence type="ECO:0000256" key="4">
    <source>
        <dbReference type="ARBA" id="ARBA00022692"/>
    </source>
</evidence>
<dbReference type="InterPro" id="IPR000531">
    <property type="entry name" value="Beta-barrel_TonB"/>
</dbReference>
<evidence type="ECO:0000256" key="11">
    <source>
        <dbReference type="SAM" id="SignalP"/>
    </source>
</evidence>
<dbReference type="InterPro" id="IPR012910">
    <property type="entry name" value="Plug_dom"/>
</dbReference>
<accession>A0ABU1VNS0</accession>
<dbReference type="InterPro" id="IPR037066">
    <property type="entry name" value="Plug_dom_sf"/>
</dbReference>
<feature type="region of interest" description="Disordered" evidence="10">
    <location>
        <begin position="33"/>
        <end position="56"/>
    </location>
</feature>
<dbReference type="Pfam" id="PF00593">
    <property type="entry name" value="TonB_dep_Rec_b-barrel"/>
    <property type="match status" value="1"/>
</dbReference>
<keyword evidence="3 8" id="KW-1134">Transmembrane beta strand</keyword>